<protein>
    <recommendedName>
        <fullName evidence="4">Trehalose 6-phosphate phosphatase</fullName>
        <ecNumber evidence="4">3.1.3.12</ecNumber>
    </recommendedName>
</protein>
<name>A0ABS4DKI7_9GAMM</name>
<comment type="function">
    <text evidence="4">Removes the phosphate from trehalose 6-phosphate to produce free trehalose.</text>
</comment>
<dbReference type="Pfam" id="PF02358">
    <property type="entry name" value="Trehalose_PPase"/>
    <property type="match status" value="1"/>
</dbReference>
<evidence type="ECO:0000256" key="1">
    <source>
        <dbReference type="ARBA" id="ARBA00005199"/>
    </source>
</evidence>
<keyword evidence="4" id="KW-0479">Metal-binding</keyword>
<organism evidence="5 6">
    <name type="scientific">Frateuria flava</name>
    <dbReference type="NCBI Taxonomy" id="2821489"/>
    <lineage>
        <taxon>Bacteria</taxon>
        <taxon>Pseudomonadati</taxon>
        <taxon>Pseudomonadota</taxon>
        <taxon>Gammaproteobacteria</taxon>
        <taxon>Lysobacterales</taxon>
        <taxon>Rhodanobacteraceae</taxon>
        <taxon>Frateuria</taxon>
    </lineage>
</organism>
<accession>A0ABS4DKI7</accession>
<dbReference type="EC" id="3.1.3.12" evidence="4"/>
<keyword evidence="6" id="KW-1185">Reference proteome</keyword>
<dbReference type="EMBL" id="JAGJRS010000010">
    <property type="protein sequence ID" value="MBP1473561.1"/>
    <property type="molecule type" value="Genomic_DNA"/>
</dbReference>
<dbReference type="InterPro" id="IPR023214">
    <property type="entry name" value="HAD_sf"/>
</dbReference>
<dbReference type="NCBIfam" id="TIGR00685">
    <property type="entry name" value="T6PP"/>
    <property type="match status" value="1"/>
</dbReference>
<dbReference type="Gene3D" id="3.40.50.1000">
    <property type="entry name" value="HAD superfamily/HAD-like"/>
    <property type="match status" value="1"/>
</dbReference>
<dbReference type="PANTHER" id="PTHR43768:SF3">
    <property type="entry name" value="TREHALOSE 6-PHOSPHATE PHOSPHATASE"/>
    <property type="match status" value="1"/>
</dbReference>
<dbReference type="PANTHER" id="PTHR43768">
    <property type="entry name" value="TREHALOSE 6-PHOSPHATE PHOSPHATASE"/>
    <property type="match status" value="1"/>
</dbReference>
<evidence type="ECO:0000256" key="4">
    <source>
        <dbReference type="RuleBase" id="RU361117"/>
    </source>
</evidence>
<evidence type="ECO:0000256" key="2">
    <source>
        <dbReference type="ARBA" id="ARBA00008770"/>
    </source>
</evidence>
<sequence length="273" mass="29473">MSAPLPAPPLPRPDQRWALFLDVDGCLLEFADDPAAVRVSPALRALLQSLHDQLGGALALVSGRGVRDLDRLFDTPGWALGGLHGYELRYGDGRHRELAVDPTDQARMRSAVQVLAAQLDGVQLEDKQHAMALHCRRAPDRLPALREAAEAVAAGLSGYELQPGNLVMEFKPAGMDKGRAVEELMRHPPFAGRTPVYLGDDLTDEHAFEAVNQAGGSSVRVGHREPTHARFTLPSPAAVQAWLERVRDALGHGQDLAQGVSIDADNGGRHRNA</sequence>
<keyword evidence="3 4" id="KW-0378">Hydrolase</keyword>
<dbReference type="InterPro" id="IPR044651">
    <property type="entry name" value="OTSB-like"/>
</dbReference>
<evidence type="ECO:0000313" key="6">
    <source>
        <dbReference type="Proteomes" id="UP000823790"/>
    </source>
</evidence>
<keyword evidence="4" id="KW-0460">Magnesium</keyword>
<proteinExistence type="inferred from homology"/>
<reference evidence="5 6" key="1">
    <citation type="submission" date="2021-04" db="EMBL/GenBank/DDBJ databases">
        <authorList>
            <person name="Huq M.A."/>
        </authorList>
    </citation>
    <scope>NUCLEOTIDE SEQUENCE [LARGE SCALE GENOMIC DNA]</scope>
    <source>
        <strain evidence="5 6">MAH-13</strain>
    </source>
</reference>
<dbReference type="SUPFAM" id="SSF56784">
    <property type="entry name" value="HAD-like"/>
    <property type="match status" value="1"/>
</dbReference>
<comment type="caution">
    <text evidence="5">The sequence shown here is derived from an EMBL/GenBank/DDBJ whole genome shotgun (WGS) entry which is preliminary data.</text>
</comment>
<evidence type="ECO:0000313" key="5">
    <source>
        <dbReference type="EMBL" id="MBP1473561.1"/>
    </source>
</evidence>
<dbReference type="NCBIfam" id="TIGR01484">
    <property type="entry name" value="HAD-SF-IIB"/>
    <property type="match status" value="1"/>
</dbReference>
<evidence type="ECO:0000256" key="3">
    <source>
        <dbReference type="ARBA" id="ARBA00022801"/>
    </source>
</evidence>
<comment type="pathway">
    <text evidence="1 4">Glycan biosynthesis; trehalose biosynthesis.</text>
</comment>
<gene>
    <name evidence="5" type="primary">otsB</name>
    <name evidence="5" type="ORF">J7I44_04570</name>
</gene>
<dbReference type="InterPro" id="IPR003337">
    <property type="entry name" value="Trehalose_PPase"/>
</dbReference>
<comment type="catalytic activity">
    <reaction evidence="4">
        <text>alpha,alpha-trehalose 6-phosphate + H2O = alpha,alpha-trehalose + phosphate</text>
        <dbReference type="Rhea" id="RHEA:23420"/>
        <dbReference type="ChEBI" id="CHEBI:15377"/>
        <dbReference type="ChEBI" id="CHEBI:16551"/>
        <dbReference type="ChEBI" id="CHEBI:43474"/>
        <dbReference type="ChEBI" id="CHEBI:58429"/>
        <dbReference type="EC" id="3.1.3.12"/>
    </reaction>
</comment>
<dbReference type="Gene3D" id="3.30.70.1020">
    <property type="entry name" value="Trehalose-6-phosphate phosphatase related protein, domain 2"/>
    <property type="match status" value="1"/>
</dbReference>
<dbReference type="GO" id="GO:0004805">
    <property type="term" value="F:trehalose-phosphatase activity"/>
    <property type="evidence" value="ECO:0007669"/>
    <property type="project" value="UniProtKB-EC"/>
</dbReference>
<comment type="cofactor">
    <cofactor evidence="4">
        <name>Mg(2+)</name>
        <dbReference type="ChEBI" id="CHEBI:18420"/>
    </cofactor>
</comment>
<dbReference type="InterPro" id="IPR006379">
    <property type="entry name" value="HAD-SF_hydro_IIB"/>
</dbReference>
<dbReference type="InterPro" id="IPR036412">
    <property type="entry name" value="HAD-like_sf"/>
</dbReference>
<dbReference type="CDD" id="cd01627">
    <property type="entry name" value="HAD_TPP"/>
    <property type="match status" value="1"/>
</dbReference>
<dbReference type="RefSeq" id="WP_209616513.1">
    <property type="nucleotide sequence ID" value="NZ_JAGJRS010000010.1"/>
</dbReference>
<dbReference type="Proteomes" id="UP000823790">
    <property type="component" value="Unassembled WGS sequence"/>
</dbReference>
<comment type="similarity">
    <text evidence="2 4">Belongs to the trehalose phosphatase family.</text>
</comment>